<keyword evidence="8 14" id="KW-0863">Zinc-finger</keyword>
<reference evidence="19" key="1">
    <citation type="submission" date="2016-11" db="EMBL/GenBank/DDBJ databases">
        <title>The genome of Nicotiana attenuata.</title>
        <authorList>
            <person name="Xu S."/>
            <person name="Brockmoeller T."/>
            <person name="Gaquerel E."/>
            <person name="Navarro A."/>
            <person name="Kuhl H."/>
            <person name="Gase K."/>
            <person name="Ling Z."/>
            <person name="Zhou W."/>
            <person name="Kreitzer C."/>
            <person name="Stanke M."/>
            <person name="Tang H."/>
            <person name="Lyons E."/>
            <person name="Pandey P."/>
            <person name="Pandey S.P."/>
            <person name="Timmermann B."/>
            <person name="Baldwin I.T."/>
        </authorList>
    </citation>
    <scope>NUCLEOTIDE SEQUENCE [LARGE SCALE GENOMIC DNA]</scope>
    <source>
        <strain evidence="19">UT</strain>
    </source>
</reference>
<evidence type="ECO:0000256" key="4">
    <source>
        <dbReference type="ARBA" id="ARBA00012483"/>
    </source>
</evidence>
<dbReference type="EMBL" id="MJEQ01037184">
    <property type="protein sequence ID" value="OIT05727.1"/>
    <property type="molecule type" value="Genomic_DNA"/>
</dbReference>
<dbReference type="CDD" id="cd16461">
    <property type="entry name" value="RING-H2_EL5-like"/>
    <property type="match status" value="1"/>
</dbReference>
<keyword evidence="20" id="KW-1185">Reference proteome</keyword>
<comment type="pathway">
    <text evidence="3">Protein modification; protein ubiquitination.</text>
</comment>
<dbReference type="PROSITE" id="PS50089">
    <property type="entry name" value="ZF_RING_2"/>
    <property type="match status" value="1"/>
</dbReference>
<evidence type="ECO:0000256" key="9">
    <source>
        <dbReference type="ARBA" id="ARBA00022786"/>
    </source>
</evidence>
<feature type="compositionally biased region" description="Polar residues" evidence="15">
    <location>
        <begin position="229"/>
        <end position="248"/>
    </location>
</feature>
<evidence type="ECO:0000256" key="3">
    <source>
        <dbReference type="ARBA" id="ARBA00004906"/>
    </source>
</evidence>
<evidence type="ECO:0000256" key="5">
    <source>
        <dbReference type="ARBA" id="ARBA00022679"/>
    </source>
</evidence>
<dbReference type="SMART" id="SM00184">
    <property type="entry name" value="RING"/>
    <property type="match status" value="1"/>
</dbReference>
<dbReference type="InterPro" id="IPR053238">
    <property type="entry name" value="RING-H2_zinc_finger"/>
</dbReference>
<dbReference type="Proteomes" id="UP000187609">
    <property type="component" value="Unassembled WGS sequence"/>
</dbReference>
<keyword evidence="10" id="KW-0862">Zinc</keyword>
<evidence type="ECO:0000256" key="14">
    <source>
        <dbReference type="PROSITE-ProRule" id="PRU00175"/>
    </source>
</evidence>
<dbReference type="AlphaFoldDB" id="A0A1J6J7A8"/>
<comment type="subcellular location">
    <subcellularLocation>
        <location evidence="2">Membrane</location>
        <topology evidence="2">Single-pass membrane protein</topology>
    </subcellularLocation>
</comment>
<dbReference type="FunFam" id="3.30.40.10:FF:000187">
    <property type="entry name" value="E3 ubiquitin-protein ligase ATL6"/>
    <property type="match status" value="1"/>
</dbReference>
<evidence type="ECO:0000256" key="6">
    <source>
        <dbReference type="ARBA" id="ARBA00022692"/>
    </source>
</evidence>
<feature type="transmembrane region" description="Helical" evidence="16">
    <location>
        <begin position="59"/>
        <end position="78"/>
    </location>
</feature>
<name>A0A1J6J7A8_NICAT</name>
<evidence type="ECO:0000313" key="19">
    <source>
        <dbReference type="EMBL" id="OIT05727.1"/>
    </source>
</evidence>
<dbReference type="OrthoDB" id="8062037at2759"/>
<feature type="signal peptide" evidence="17">
    <location>
        <begin position="1"/>
        <end position="35"/>
    </location>
</feature>
<dbReference type="PANTHER" id="PTHR14155:SF605">
    <property type="entry name" value="E3 UBIQUITIN-PROTEIN LIGASE ATL31-LIKE"/>
    <property type="match status" value="1"/>
</dbReference>
<evidence type="ECO:0000259" key="18">
    <source>
        <dbReference type="PROSITE" id="PS50089"/>
    </source>
</evidence>
<dbReference type="PANTHER" id="PTHR14155">
    <property type="entry name" value="RING FINGER DOMAIN-CONTAINING"/>
    <property type="match status" value="1"/>
</dbReference>
<dbReference type="GeneID" id="109205397"/>
<dbReference type="Gramene" id="OIT05727">
    <property type="protein sequence ID" value="OIT05727"/>
    <property type="gene ID" value="A4A49_16875"/>
</dbReference>
<evidence type="ECO:0000256" key="11">
    <source>
        <dbReference type="ARBA" id="ARBA00022989"/>
    </source>
</evidence>
<evidence type="ECO:0000256" key="8">
    <source>
        <dbReference type="ARBA" id="ARBA00022771"/>
    </source>
</evidence>
<dbReference type="GO" id="GO:0061630">
    <property type="term" value="F:ubiquitin protein ligase activity"/>
    <property type="evidence" value="ECO:0007669"/>
    <property type="project" value="UniProtKB-EC"/>
</dbReference>
<evidence type="ECO:0000256" key="2">
    <source>
        <dbReference type="ARBA" id="ARBA00004167"/>
    </source>
</evidence>
<comment type="caution">
    <text evidence="19">The sequence shown here is derived from an EMBL/GenBank/DDBJ whole genome shotgun (WGS) entry which is preliminary data.</text>
</comment>
<keyword evidence="7" id="KW-0479">Metal-binding</keyword>
<dbReference type="InterPro" id="IPR013083">
    <property type="entry name" value="Znf_RING/FYVE/PHD"/>
</dbReference>
<keyword evidence="17" id="KW-0732">Signal</keyword>
<evidence type="ECO:0000256" key="10">
    <source>
        <dbReference type="ARBA" id="ARBA00022833"/>
    </source>
</evidence>
<evidence type="ECO:0000313" key="20">
    <source>
        <dbReference type="Proteomes" id="UP000187609"/>
    </source>
</evidence>
<dbReference type="EC" id="2.3.2.27" evidence="4"/>
<dbReference type="SUPFAM" id="SSF57850">
    <property type="entry name" value="RING/U-box"/>
    <property type="match status" value="1"/>
</dbReference>
<dbReference type="SMR" id="A0A1J6J7A8"/>
<proteinExistence type="inferred from homology"/>
<feature type="region of interest" description="Disordered" evidence="15">
    <location>
        <begin position="229"/>
        <end position="257"/>
    </location>
</feature>
<keyword evidence="9" id="KW-0833">Ubl conjugation pathway</keyword>
<keyword evidence="6 16" id="KW-0812">Transmembrane</keyword>
<comment type="catalytic activity">
    <reaction evidence="1">
        <text>S-ubiquitinyl-[E2 ubiquitin-conjugating enzyme]-L-cysteine + [acceptor protein]-L-lysine = [E2 ubiquitin-conjugating enzyme]-L-cysteine + N(6)-ubiquitinyl-[acceptor protein]-L-lysine.</text>
        <dbReference type="EC" id="2.3.2.27"/>
    </reaction>
</comment>
<sequence>MFSFTSQDGLVSLPNIHLLILLFVLLCPMIPSAAAQPSDSSSGPDNRFRYPTVSPAMAAIIVVLIAALFFIAFFSIYIRNRSAANGNSIRQTLSMRRRRAAAATRGLDNLVIETFPTFTYAEVKDHHIGKGALECAVCLNEFEDDETLRLIPKCDHVFHPECIDAWLKSHVTCPVCRADLSTPQPDEPPVQAPEVLDRDQAQEQQGTENLQQNNEVSIQIESDENCMLQQEETSTGKPKANRTLSFNVPNRPPRSFSIKRPRMFNKFRSHSTGHSLVVPGENLDRYTLRLPENVRKEVMNRALLNRTKSCAVTIPRYGSTRTGYKTGTGEGSNIGARSFRRIDRFDQEGKSDRWVFKIAPPFFSRGLSIKSPKVRPDIEEGSTSRSVKMAVKMPSFKCLEPKGDEPGLLTDDSARPPAR</sequence>
<evidence type="ECO:0000256" key="12">
    <source>
        <dbReference type="ARBA" id="ARBA00023136"/>
    </source>
</evidence>
<evidence type="ECO:0000256" key="1">
    <source>
        <dbReference type="ARBA" id="ARBA00000900"/>
    </source>
</evidence>
<evidence type="ECO:0000256" key="7">
    <source>
        <dbReference type="ARBA" id="ARBA00022723"/>
    </source>
</evidence>
<evidence type="ECO:0000256" key="16">
    <source>
        <dbReference type="SAM" id="Phobius"/>
    </source>
</evidence>
<dbReference type="KEGG" id="nau:109205397"/>
<accession>A0A1J6J7A8</accession>
<feature type="chain" id="PRO_5012769202" description="RING-type E3 ubiquitin transferase" evidence="17">
    <location>
        <begin position="36"/>
        <end position="419"/>
    </location>
</feature>
<gene>
    <name evidence="19" type="primary">ATL6_2</name>
    <name evidence="19" type="ORF">A4A49_16875</name>
</gene>
<feature type="region of interest" description="Disordered" evidence="15">
    <location>
        <begin position="397"/>
        <end position="419"/>
    </location>
</feature>
<keyword evidence="12 16" id="KW-0472">Membrane</keyword>
<dbReference type="Pfam" id="PF13639">
    <property type="entry name" value="zf-RING_2"/>
    <property type="match status" value="1"/>
</dbReference>
<dbReference type="GO" id="GO:0008270">
    <property type="term" value="F:zinc ion binding"/>
    <property type="evidence" value="ECO:0007669"/>
    <property type="project" value="UniProtKB-KW"/>
</dbReference>
<dbReference type="GO" id="GO:0016020">
    <property type="term" value="C:membrane"/>
    <property type="evidence" value="ECO:0007669"/>
    <property type="project" value="UniProtKB-SubCell"/>
</dbReference>
<evidence type="ECO:0000256" key="15">
    <source>
        <dbReference type="SAM" id="MobiDB-lite"/>
    </source>
</evidence>
<evidence type="ECO:0000256" key="17">
    <source>
        <dbReference type="SAM" id="SignalP"/>
    </source>
</evidence>
<protein>
    <recommendedName>
        <fullName evidence="4">RING-type E3 ubiquitin transferase</fullName>
        <ecNumber evidence="4">2.3.2.27</ecNumber>
    </recommendedName>
</protein>
<dbReference type="InterPro" id="IPR001841">
    <property type="entry name" value="Znf_RING"/>
</dbReference>
<organism evidence="19 20">
    <name type="scientific">Nicotiana attenuata</name>
    <name type="common">Coyote tobacco</name>
    <dbReference type="NCBI Taxonomy" id="49451"/>
    <lineage>
        <taxon>Eukaryota</taxon>
        <taxon>Viridiplantae</taxon>
        <taxon>Streptophyta</taxon>
        <taxon>Embryophyta</taxon>
        <taxon>Tracheophyta</taxon>
        <taxon>Spermatophyta</taxon>
        <taxon>Magnoliopsida</taxon>
        <taxon>eudicotyledons</taxon>
        <taxon>Gunneridae</taxon>
        <taxon>Pentapetalae</taxon>
        <taxon>asterids</taxon>
        <taxon>lamiids</taxon>
        <taxon>Solanales</taxon>
        <taxon>Solanaceae</taxon>
        <taxon>Nicotianoideae</taxon>
        <taxon>Nicotianeae</taxon>
        <taxon>Nicotiana</taxon>
    </lineage>
</organism>
<evidence type="ECO:0000256" key="13">
    <source>
        <dbReference type="ARBA" id="ARBA00024209"/>
    </source>
</evidence>
<feature type="domain" description="RING-type" evidence="18">
    <location>
        <begin position="135"/>
        <end position="177"/>
    </location>
</feature>
<keyword evidence="11 16" id="KW-1133">Transmembrane helix</keyword>
<keyword evidence="5" id="KW-0808">Transferase</keyword>
<dbReference type="OMA" id="GYYATNF"/>
<dbReference type="Gene3D" id="3.30.40.10">
    <property type="entry name" value="Zinc/RING finger domain, C3HC4 (zinc finger)"/>
    <property type="match status" value="1"/>
</dbReference>
<comment type="similarity">
    <text evidence="13">Belongs to the RING-type zinc finger family. ATL subfamily.</text>
</comment>